<dbReference type="InterPro" id="IPR002893">
    <property type="entry name" value="Znf_MYND"/>
</dbReference>
<gene>
    <name evidence="8" type="ORF">C8A01DRAFT_20873</name>
</gene>
<dbReference type="GO" id="GO:0005634">
    <property type="term" value="C:nucleus"/>
    <property type="evidence" value="ECO:0007669"/>
    <property type="project" value="TreeGrafter"/>
</dbReference>
<dbReference type="SUPFAM" id="SSF144232">
    <property type="entry name" value="HIT/MYND zinc finger-like"/>
    <property type="match status" value="1"/>
</dbReference>
<keyword evidence="2 4" id="KW-0863">Zinc-finger</keyword>
<dbReference type="Gene3D" id="6.10.140.2220">
    <property type="match status" value="1"/>
</dbReference>
<dbReference type="InterPro" id="IPR001214">
    <property type="entry name" value="SET_dom"/>
</dbReference>
<evidence type="ECO:0000256" key="1">
    <source>
        <dbReference type="ARBA" id="ARBA00022723"/>
    </source>
</evidence>
<feature type="domain" description="SET" evidence="6">
    <location>
        <begin position="46"/>
        <end position="287"/>
    </location>
</feature>
<dbReference type="SUPFAM" id="SSF82199">
    <property type="entry name" value="SET domain"/>
    <property type="match status" value="1"/>
</dbReference>
<dbReference type="Pfam" id="PF01753">
    <property type="entry name" value="zf-MYND"/>
    <property type="match status" value="1"/>
</dbReference>
<dbReference type="PANTHER" id="PTHR12197">
    <property type="entry name" value="HISTONE-LYSINE N-METHYLTRANSFERASE SMYD"/>
    <property type="match status" value="1"/>
</dbReference>
<evidence type="ECO:0000256" key="2">
    <source>
        <dbReference type="ARBA" id="ARBA00022771"/>
    </source>
</evidence>
<evidence type="ECO:0000256" key="3">
    <source>
        <dbReference type="ARBA" id="ARBA00022833"/>
    </source>
</evidence>
<proteinExistence type="predicted"/>
<name>A0AAN6SLF6_9PEZI</name>
<evidence type="ECO:0008006" key="10">
    <source>
        <dbReference type="Google" id="ProtNLM"/>
    </source>
</evidence>
<dbReference type="AlphaFoldDB" id="A0AAN6SLF6"/>
<feature type="region of interest" description="Disordered" evidence="5">
    <location>
        <begin position="1"/>
        <end position="20"/>
    </location>
</feature>
<dbReference type="Gene3D" id="2.170.270.10">
    <property type="entry name" value="SET domain"/>
    <property type="match status" value="1"/>
</dbReference>
<sequence>MATTENDAGNAADHWTDDDFTPSPRVALHENQKLCKKNLESVVWCVPLEIWQSNVCMGSGLFVGAEVPAGREIYHVNPTMHVLDAGNASICSHCLTDTQEVMGGASKANLETKACASCRVARFCSKKCQKTAWHRYHKDECKILQRAPGMMAQNLMTHRLIFWQQRGFIETSLAESLMCLEDHFDEYSKDPDRATELMDMAMAVREATGSRVSLKVPWRLGPALRTNCVPLRSPSKRDPVGYAFDVVTAMINHSCDPNAHVFFEGDQLRVRSLKKIAAGEEITVSYTPPMLNVASRKVLLDHQYFFDCYCNRCRTELKEQCDLLGDTKQLRALQQARGEILALMNSAVRASKYRGVNPDYENLANVETKLRTILAGPFSPNKSWPESMEPLPCARLSLGMLYLAQGLPVPALRNVLKGALFNSRKDGPEFVNEMMDVVTVLMVAGSLPPEAPAFEDKSFPSVEDIRTVTYGYLLETAHKAAAAFGYDAEYAKGVIDMMSVMAAKKPGPEPGSKEFMGEYGPAQRKMLAWVGVPEENGIVITNAQK</sequence>
<keyword evidence="9" id="KW-1185">Reference proteome</keyword>
<dbReference type="PROSITE" id="PS50865">
    <property type="entry name" value="ZF_MYND_2"/>
    <property type="match status" value="1"/>
</dbReference>
<reference evidence="9" key="1">
    <citation type="journal article" date="2023" name="Mol. Phylogenet. Evol.">
        <title>Genome-scale phylogeny and comparative genomics of the fungal order Sordariales.</title>
        <authorList>
            <person name="Hensen N."/>
            <person name="Bonometti L."/>
            <person name="Westerberg I."/>
            <person name="Brannstrom I.O."/>
            <person name="Guillou S."/>
            <person name="Cros-Aarteil S."/>
            <person name="Calhoun S."/>
            <person name="Haridas S."/>
            <person name="Kuo A."/>
            <person name="Mondo S."/>
            <person name="Pangilinan J."/>
            <person name="Riley R."/>
            <person name="LaButti K."/>
            <person name="Andreopoulos B."/>
            <person name="Lipzen A."/>
            <person name="Chen C."/>
            <person name="Yan M."/>
            <person name="Daum C."/>
            <person name="Ng V."/>
            <person name="Clum A."/>
            <person name="Steindorff A."/>
            <person name="Ohm R.A."/>
            <person name="Martin F."/>
            <person name="Silar P."/>
            <person name="Natvig D.O."/>
            <person name="Lalanne C."/>
            <person name="Gautier V."/>
            <person name="Ament-Velasquez S.L."/>
            <person name="Kruys A."/>
            <person name="Hutchinson M.I."/>
            <person name="Powell A.J."/>
            <person name="Barry K."/>
            <person name="Miller A.N."/>
            <person name="Grigoriev I.V."/>
            <person name="Debuchy R."/>
            <person name="Gladieux P."/>
            <person name="Hiltunen Thoren M."/>
            <person name="Johannesson H."/>
        </authorList>
    </citation>
    <scope>NUCLEOTIDE SEQUENCE [LARGE SCALE GENOMIC DNA]</scope>
    <source>
        <strain evidence="9">CBS 284.82</strain>
    </source>
</reference>
<evidence type="ECO:0000313" key="8">
    <source>
        <dbReference type="EMBL" id="KAK4031994.1"/>
    </source>
</evidence>
<dbReference type="PANTHER" id="PTHR12197:SF251">
    <property type="entry name" value="EG:BACR7C10.4 PROTEIN"/>
    <property type="match status" value="1"/>
</dbReference>
<dbReference type="Pfam" id="PF00856">
    <property type="entry name" value="SET"/>
    <property type="match status" value="1"/>
</dbReference>
<keyword evidence="3" id="KW-0862">Zinc</keyword>
<evidence type="ECO:0000256" key="5">
    <source>
        <dbReference type="SAM" id="MobiDB-lite"/>
    </source>
</evidence>
<accession>A0AAN6SLF6</accession>
<organism evidence="8 9">
    <name type="scientific">Parachaetomium inaequale</name>
    <dbReference type="NCBI Taxonomy" id="2588326"/>
    <lineage>
        <taxon>Eukaryota</taxon>
        <taxon>Fungi</taxon>
        <taxon>Dikarya</taxon>
        <taxon>Ascomycota</taxon>
        <taxon>Pezizomycotina</taxon>
        <taxon>Sordariomycetes</taxon>
        <taxon>Sordariomycetidae</taxon>
        <taxon>Sordariales</taxon>
        <taxon>Chaetomiaceae</taxon>
        <taxon>Parachaetomium</taxon>
    </lineage>
</organism>
<evidence type="ECO:0000259" key="7">
    <source>
        <dbReference type="PROSITE" id="PS50865"/>
    </source>
</evidence>
<dbReference type="InterPro" id="IPR050869">
    <property type="entry name" value="H3K4_H4K5_MeTrfase"/>
</dbReference>
<feature type="domain" description="MYND-type" evidence="7">
    <location>
        <begin position="91"/>
        <end position="141"/>
    </location>
</feature>
<keyword evidence="1" id="KW-0479">Metal-binding</keyword>
<comment type="caution">
    <text evidence="8">The sequence shown here is derived from an EMBL/GenBank/DDBJ whole genome shotgun (WGS) entry which is preliminary data.</text>
</comment>
<dbReference type="Gene3D" id="1.10.220.160">
    <property type="match status" value="1"/>
</dbReference>
<dbReference type="InterPro" id="IPR046341">
    <property type="entry name" value="SET_dom_sf"/>
</dbReference>
<dbReference type="PROSITE" id="PS50280">
    <property type="entry name" value="SET"/>
    <property type="match status" value="1"/>
</dbReference>
<dbReference type="Proteomes" id="UP001303115">
    <property type="component" value="Unassembled WGS sequence"/>
</dbReference>
<evidence type="ECO:0000256" key="4">
    <source>
        <dbReference type="PROSITE-ProRule" id="PRU00134"/>
    </source>
</evidence>
<evidence type="ECO:0000259" key="6">
    <source>
        <dbReference type="PROSITE" id="PS50280"/>
    </source>
</evidence>
<evidence type="ECO:0000313" key="9">
    <source>
        <dbReference type="Proteomes" id="UP001303115"/>
    </source>
</evidence>
<protein>
    <recommendedName>
        <fullName evidence="10">Suppressor of anucleate metulae protein B</fullName>
    </recommendedName>
</protein>
<dbReference type="GO" id="GO:0008270">
    <property type="term" value="F:zinc ion binding"/>
    <property type="evidence" value="ECO:0007669"/>
    <property type="project" value="UniProtKB-KW"/>
</dbReference>
<dbReference type="EMBL" id="MU854665">
    <property type="protein sequence ID" value="KAK4031994.1"/>
    <property type="molecule type" value="Genomic_DNA"/>
</dbReference>